<name>A0ABS6G501_9FIRM</name>
<proteinExistence type="predicted"/>
<dbReference type="Proteomes" id="UP000779508">
    <property type="component" value="Unassembled WGS sequence"/>
</dbReference>
<dbReference type="NCBIfam" id="NF045650">
    <property type="entry name" value="CD1247_Nterm"/>
    <property type="match status" value="1"/>
</dbReference>
<reference evidence="2 3" key="1">
    <citation type="submission" date="2021-06" db="EMBL/GenBank/DDBJ databases">
        <authorList>
            <person name="Sun Q."/>
            <person name="Li D."/>
        </authorList>
    </citation>
    <scope>NUCLEOTIDE SEQUENCE [LARGE SCALE GENOMIC DNA]</scope>
    <source>
        <strain evidence="2 3">MSJ-5</strain>
    </source>
</reference>
<evidence type="ECO:0000313" key="2">
    <source>
        <dbReference type="EMBL" id="MBU5677575.1"/>
    </source>
</evidence>
<dbReference type="RefSeq" id="WP_216418414.1">
    <property type="nucleotide sequence ID" value="NZ_JAHLQK010000005.1"/>
</dbReference>
<evidence type="ECO:0000256" key="1">
    <source>
        <dbReference type="SAM" id="Coils"/>
    </source>
</evidence>
<dbReference type="EMBL" id="JAHLQK010000005">
    <property type="protein sequence ID" value="MBU5677575.1"/>
    <property type="molecule type" value="Genomic_DNA"/>
</dbReference>
<comment type="caution">
    <text evidence="2">The sequence shown here is derived from an EMBL/GenBank/DDBJ whole genome shotgun (WGS) entry which is preliminary data.</text>
</comment>
<dbReference type="InterPro" id="IPR054688">
    <property type="entry name" value="CD1247_N"/>
</dbReference>
<sequence>MEFLYEKVAYLKGLADGLNIEETTKEGRLLVSIIDVLEDFADSIVELNEDADEMAEYIEAMDEDLTNIEEDLYEDDEDDDDEDDDDIDFVEVECPNCHEEVYIDEDLLYEDDIDVICPRCNEKVEFEEVDGCCCNHDFDDFDDEE</sequence>
<evidence type="ECO:0000313" key="3">
    <source>
        <dbReference type="Proteomes" id="UP000779508"/>
    </source>
</evidence>
<keyword evidence="1" id="KW-0175">Coiled coil</keyword>
<keyword evidence="3" id="KW-1185">Reference proteome</keyword>
<accession>A0ABS6G501</accession>
<organism evidence="2 3">
    <name type="scientific">Alkaliphilus flagellatus</name>
    <dbReference type="NCBI Taxonomy" id="2841507"/>
    <lineage>
        <taxon>Bacteria</taxon>
        <taxon>Bacillati</taxon>
        <taxon>Bacillota</taxon>
        <taxon>Clostridia</taxon>
        <taxon>Peptostreptococcales</taxon>
        <taxon>Natronincolaceae</taxon>
        <taxon>Alkaliphilus</taxon>
    </lineage>
</organism>
<gene>
    <name evidence="2" type="ORF">KQI88_14215</name>
</gene>
<evidence type="ECO:0008006" key="4">
    <source>
        <dbReference type="Google" id="ProtNLM"/>
    </source>
</evidence>
<feature type="coiled-coil region" evidence="1">
    <location>
        <begin position="44"/>
        <end position="71"/>
    </location>
</feature>
<protein>
    <recommendedName>
        <fullName evidence="4">AraC family transcriptional regulator</fullName>
    </recommendedName>
</protein>